<dbReference type="RefSeq" id="WP_091989636.1">
    <property type="nucleotide sequence ID" value="NZ_FOLO01000052.1"/>
</dbReference>
<protein>
    <submittedName>
        <fullName evidence="3">Uncharacterized protein</fullName>
    </submittedName>
</protein>
<reference evidence="3 4" key="1">
    <citation type="submission" date="2016-10" db="EMBL/GenBank/DDBJ databases">
        <authorList>
            <person name="de Groot N.N."/>
        </authorList>
    </citation>
    <scope>NUCLEOTIDE SEQUENCE [LARGE SCALE GENOMIC DNA]</scope>
    <source>
        <strain evidence="3 4">DSM 6059</strain>
    </source>
</reference>
<dbReference type="Proteomes" id="UP000198862">
    <property type="component" value="Unassembled WGS sequence"/>
</dbReference>
<organism evidence="3 4">
    <name type="scientific">Pseudoalteromonas denitrificans DSM 6059</name>
    <dbReference type="NCBI Taxonomy" id="1123010"/>
    <lineage>
        <taxon>Bacteria</taxon>
        <taxon>Pseudomonadati</taxon>
        <taxon>Pseudomonadota</taxon>
        <taxon>Gammaproteobacteria</taxon>
        <taxon>Alteromonadales</taxon>
        <taxon>Pseudoalteromonadaceae</taxon>
        <taxon>Pseudoalteromonas</taxon>
    </lineage>
</organism>
<dbReference type="AlphaFoldDB" id="A0A1I1RRZ1"/>
<accession>A0A1I1RRZ1</accession>
<proteinExistence type="predicted"/>
<dbReference type="EMBL" id="FOLO01000052">
    <property type="protein sequence ID" value="SFD37104.1"/>
    <property type="molecule type" value="Genomic_DNA"/>
</dbReference>
<evidence type="ECO:0000256" key="2">
    <source>
        <dbReference type="SAM" id="SignalP"/>
    </source>
</evidence>
<feature type="region of interest" description="Disordered" evidence="1">
    <location>
        <begin position="48"/>
        <end position="81"/>
    </location>
</feature>
<evidence type="ECO:0000313" key="3">
    <source>
        <dbReference type="EMBL" id="SFD37104.1"/>
    </source>
</evidence>
<keyword evidence="2" id="KW-0732">Signal</keyword>
<sequence length="81" mass="8918">MKNYNTIKNVISGSILVTMLGLSGAAFSKDKIKTDVKVSKNTSIGVIKPQKKDKRTHTDKEIKKHKESMSGKSTVGVKHTF</sequence>
<feature type="chain" id="PRO_5011795797" evidence="2">
    <location>
        <begin position="29"/>
        <end position="81"/>
    </location>
</feature>
<name>A0A1I1RRZ1_9GAMM</name>
<feature type="compositionally biased region" description="Basic and acidic residues" evidence="1">
    <location>
        <begin position="56"/>
        <end position="69"/>
    </location>
</feature>
<evidence type="ECO:0000256" key="1">
    <source>
        <dbReference type="SAM" id="MobiDB-lite"/>
    </source>
</evidence>
<keyword evidence="4" id="KW-1185">Reference proteome</keyword>
<evidence type="ECO:0000313" key="4">
    <source>
        <dbReference type="Proteomes" id="UP000198862"/>
    </source>
</evidence>
<gene>
    <name evidence="3" type="ORF">SAMN02745724_04323</name>
</gene>
<feature type="signal peptide" evidence="2">
    <location>
        <begin position="1"/>
        <end position="28"/>
    </location>
</feature>